<name>A0A3B0ZK85_9ZZZZ</name>
<organism evidence="1">
    <name type="scientific">hydrothermal vent metagenome</name>
    <dbReference type="NCBI Taxonomy" id="652676"/>
    <lineage>
        <taxon>unclassified sequences</taxon>
        <taxon>metagenomes</taxon>
        <taxon>ecological metagenomes</taxon>
    </lineage>
</organism>
<gene>
    <name evidence="1" type="ORF">MNBD_GAMMA16-1261</name>
</gene>
<protein>
    <submittedName>
        <fullName evidence="1">Uncharacterized protein</fullName>
    </submittedName>
</protein>
<dbReference type="AlphaFoldDB" id="A0A3B0ZK85"/>
<evidence type="ECO:0000313" key="1">
    <source>
        <dbReference type="EMBL" id="VAW87752.1"/>
    </source>
</evidence>
<dbReference type="EMBL" id="UOFO01000130">
    <property type="protein sequence ID" value="VAW87752.1"/>
    <property type="molecule type" value="Genomic_DNA"/>
</dbReference>
<accession>A0A3B0ZK85</accession>
<proteinExistence type="predicted"/>
<reference evidence="1" key="1">
    <citation type="submission" date="2018-06" db="EMBL/GenBank/DDBJ databases">
        <authorList>
            <person name="Zhirakovskaya E."/>
        </authorList>
    </citation>
    <scope>NUCLEOTIDE SEQUENCE</scope>
</reference>
<sequence length="35" mass="4015">MLHNIGQAETKEVAEKAFDLFVKTYDEKYSKAHTA</sequence>